<dbReference type="InterPro" id="IPR007110">
    <property type="entry name" value="Ig-like_dom"/>
</dbReference>
<dbReference type="SMART" id="SM00408">
    <property type="entry name" value="IGc2"/>
    <property type="match status" value="1"/>
</dbReference>
<dbReference type="Gene3D" id="2.60.40.10">
    <property type="entry name" value="Immunoglobulins"/>
    <property type="match status" value="1"/>
</dbReference>
<dbReference type="InterPro" id="IPR036179">
    <property type="entry name" value="Ig-like_dom_sf"/>
</dbReference>
<comment type="caution">
    <text evidence="2">The sequence shown here is derived from an EMBL/GenBank/DDBJ whole genome shotgun (WGS) entry which is preliminary data.</text>
</comment>
<keyword evidence="3" id="KW-1185">Reference proteome</keyword>
<feature type="domain" description="Ig-like" evidence="1">
    <location>
        <begin position="1"/>
        <end position="80"/>
    </location>
</feature>
<sequence>MGGSLTLTCSAEAVPAPHKYTWFFHTDQKNWTTHSPGWTKETLVNTLRVQPVTRAQHGRYHCSATNPLGQGNNSSGQLVEPIREDHGYAANEVNYASLHFASQGM</sequence>
<dbReference type="InterPro" id="IPR013783">
    <property type="entry name" value="Ig-like_fold"/>
</dbReference>
<dbReference type="SUPFAM" id="SSF48726">
    <property type="entry name" value="Immunoglobulin"/>
    <property type="match status" value="1"/>
</dbReference>
<dbReference type="PROSITE" id="PS50835">
    <property type="entry name" value="IG_LIKE"/>
    <property type="match status" value="1"/>
</dbReference>
<accession>A0A9Q0E2I5</accession>
<dbReference type="Pfam" id="PF13927">
    <property type="entry name" value="Ig_3"/>
    <property type="match status" value="1"/>
</dbReference>
<dbReference type="Proteomes" id="UP001148018">
    <property type="component" value="Unassembled WGS sequence"/>
</dbReference>
<gene>
    <name evidence="2" type="ORF">NHX12_001463</name>
</gene>
<dbReference type="PANTHER" id="PTHR46013:SF4">
    <property type="entry name" value="B-CELL RECEPTOR CD22-RELATED"/>
    <property type="match status" value="1"/>
</dbReference>
<reference evidence="2" key="1">
    <citation type="submission" date="2022-07" db="EMBL/GenBank/DDBJ databases">
        <title>Chromosome-level genome of Muraenolepis orangiensis.</title>
        <authorList>
            <person name="Kim J."/>
        </authorList>
    </citation>
    <scope>NUCLEOTIDE SEQUENCE</scope>
    <source>
        <strain evidence="2">KU_S4_2022</strain>
        <tissue evidence="2">Muscle</tissue>
    </source>
</reference>
<proteinExistence type="predicted"/>
<name>A0A9Q0E2I5_9TELE</name>
<protein>
    <recommendedName>
        <fullName evidence="1">Ig-like domain-containing protein</fullName>
    </recommendedName>
</protein>
<dbReference type="OrthoDB" id="10039395at2759"/>
<evidence type="ECO:0000313" key="2">
    <source>
        <dbReference type="EMBL" id="KAJ3597948.1"/>
    </source>
</evidence>
<dbReference type="PANTHER" id="PTHR46013">
    <property type="entry name" value="VASCULAR CELL ADHESION MOLECULE 1"/>
    <property type="match status" value="1"/>
</dbReference>
<organism evidence="2 3">
    <name type="scientific">Muraenolepis orangiensis</name>
    <name type="common">Patagonian moray cod</name>
    <dbReference type="NCBI Taxonomy" id="630683"/>
    <lineage>
        <taxon>Eukaryota</taxon>
        <taxon>Metazoa</taxon>
        <taxon>Chordata</taxon>
        <taxon>Craniata</taxon>
        <taxon>Vertebrata</taxon>
        <taxon>Euteleostomi</taxon>
        <taxon>Actinopterygii</taxon>
        <taxon>Neopterygii</taxon>
        <taxon>Teleostei</taxon>
        <taxon>Neoteleostei</taxon>
        <taxon>Acanthomorphata</taxon>
        <taxon>Zeiogadaria</taxon>
        <taxon>Gadariae</taxon>
        <taxon>Gadiformes</taxon>
        <taxon>Muraenolepidoidei</taxon>
        <taxon>Muraenolepididae</taxon>
        <taxon>Muraenolepis</taxon>
    </lineage>
</organism>
<dbReference type="AlphaFoldDB" id="A0A9Q0E2I5"/>
<evidence type="ECO:0000259" key="1">
    <source>
        <dbReference type="PROSITE" id="PS50835"/>
    </source>
</evidence>
<dbReference type="InterPro" id="IPR003598">
    <property type="entry name" value="Ig_sub2"/>
</dbReference>
<dbReference type="CDD" id="cd00096">
    <property type="entry name" value="Ig"/>
    <property type="match status" value="1"/>
</dbReference>
<evidence type="ECO:0000313" key="3">
    <source>
        <dbReference type="Proteomes" id="UP001148018"/>
    </source>
</evidence>
<dbReference type="EMBL" id="JANIIK010000109">
    <property type="protein sequence ID" value="KAJ3597948.1"/>
    <property type="molecule type" value="Genomic_DNA"/>
</dbReference>